<sequence>MAGPRFIQAVWKALNVALSTRSGTASVLAFAVDWFGFFFGLRLFIAGLLRCWLLCRVQAWEGEIRYLVHRRRSSQGLFFQSQVIPRSQKALAGYSTANDKKIFMSPDAGTFIV</sequence>
<reference evidence="2 3" key="1">
    <citation type="submission" date="2016-08" db="EMBL/GenBank/DDBJ databases">
        <title>Draft genome sequence of the type strain of Pseudomonas extremorientalis LMG 19695T isolated from drinking water reservoir.</title>
        <authorList>
            <person name="Tambong J.T."/>
        </authorList>
    </citation>
    <scope>NUCLEOTIDE SEQUENCE [LARGE SCALE GENOMIC DNA]</scope>
    <source>
        <strain evidence="2 3">LMG 19695</strain>
    </source>
</reference>
<keyword evidence="1" id="KW-0812">Transmembrane</keyword>
<comment type="caution">
    <text evidence="2">The sequence shown here is derived from an EMBL/GenBank/DDBJ whole genome shotgun (WGS) entry which is preliminary data.</text>
</comment>
<dbReference type="AlphaFoldDB" id="A0A1S2TNI1"/>
<keyword evidence="1" id="KW-1133">Transmembrane helix</keyword>
<feature type="transmembrane region" description="Helical" evidence="1">
    <location>
        <begin position="34"/>
        <end position="55"/>
    </location>
</feature>
<evidence type="ECO:0000256" key="1">
    <source>
        <dbReference type="SAM" id="Phobius"/>
    </source>
</evidence>
<dbReference type="EMBL" id="MDGK01000017">
    <property type="protein sequence ID" value="OIN10877.1"/>
    <property type="molecule type" value="Genomic_DNA"/>
</dbReference>
<evidence type="ECO:0000313" key="3">
    <source>
        <dbReference type="Proteomes" id="UP000181686"/>
    </source>
</evidence>
<name>A0A1S2TNI1_9PSED</name>
<protein>
    <submittedName>
        <fullName evidence="2">Uncharacterized protein</fullName>
    </submittedName>
</protein>
<keyword evidence="1" id="KW-0472">Membrane</keyword>
<accession>A0A1S2TNI1</accession>
<evidence type="ECO:0000313" key="2">
    <source>
        <dbReference type="EMBL" id="OIN10877.1"/>
    </source>
</evidence>
<gene>
    <name evidence="2" type="ORF">BFN10_09315</name>
</gene>
<dbReference type="Proteomes" id="UP000181686">
    <property type="component" value="Unassembled WGS sequence"/>
</dbReference>
<organism evidence="2 3">
    <name type="scientific">Pseudomonas extremorientalis</name>
    <dbReference type="NCBI Taxonomy" id="169669"/>
    <lineage>
        <taxon>Bacteria</taxon>
        <taxon>Pseudomonadati</taxon>
        <taxon>Pseudomonadota</taxon>
        <taxon>Gammaproteobacteria</taxon>
        <taxon>Pseudomonadales</taxon>
        <taxon>Pseudomonadaceae</taxon>
        <taxon>Pseudomonas</taxon>
    </lineage>
</organism>
<proteinExistence type="predicted"/>